<name>A0ABW2TAZ2_9ACTN</name>
<evidence type="ECO:0000313" key="2">
    <source>
        <dbReference type="EMBL" id="MFC7605865.1"/>
    </source>
</evidence>
<feature type="transmembrane region" description="Helical" evidence="1">
    <location>
        <begin position="352"/>
        <end position="373"/>
    </location>
</feature>
<keyword evidence="1" id="KW-0812">Transmembrane</keyword>
<keyword evidence="3" id="KW-1185">Reference proteome</keyword>
<feature type="transmembrane region" description="Helical" evidence="1">
    <location>
        <begin position="226"/>
        <end position="255"/>
    </location>
</feature>
<dbReference type="RefSeq" id="WP_343977871.1">
    <property type="nucleotide sequence ID" value="NZ_BAAAGK010000156.1"/>
</dbReference>
<accession>A0ABW2TAZ2</accession>
<feature type="transmembrane region" description="Helical" evidence="1">
    <location>
        <begin position="195"/>
        <end position="214"/>
    </location>
</feature>
<evidence type="ECO:0000256" key="1">
    <source>
        <dbReference type="SAM" id="Phobius"/>
    </source>
</evidence>
<gene>
    <name evidence="2" type="ORF">ACFQVD_37770</name>
</gene>
<feature type="transmembrane region" description="Helical" evidence="1">
    <location>
        <begin position="20"/>
        <end position="42"/>
    </location>
</feature>
<evidence type="ECO:0000313" key="3">
    <source>
        <dbReference type="Proteomes" id="UP001596514"/>
    </source>
</evidence>
<dbReference type="EMBL" id="JBHTEE010000001">
    <property type="protein sequence ID" value="MFC7605865.1"/>
    <property type="molecule type" value="Genomic_DNA"/>
</dbReference>
<feature type="transmembrane region" description="Helical" evidence="1">
    <location>
        <begin position="120"/>
        <end position="141"/>
    </location>
</feature>
<comment type="caution">
    <text evidence="2">The sequence shown here is derived from an EMBL/GenBank/DDBJ whole genome shotgun (WGS) entry which is preliminary data.</text>
</comment>
<feature type="transmembrane region" description="Helical" evidence="1">
    <location>
        <begin position="54"/>
        <end position="72"/>
    </location>
</feature>
<proteinExistence type="predicted"/>
<sequence>MRRLRPAAWPIAALLVGYPVWWALGFGGLSVVVTAPAMALILLRRRPIRAPRGFGLWLLLLAGYLISALMLGEMPPGTYGEFGAGRLAGYLIRLCLYLSLTIMVLYLGNLTEEELPQLTLVRMLGALFVTTVAGGLLGVFAPRAEFTSPVELILPGWISGNPFVHNLIHPTAAQVQKVLGHASPRPEAPFEWANAWGGNISVLLVWFVIGWWVYGGPRRRLAMIPLTALAAIPVVYSLNRGLWIGLGVAAAYVLVRLNARARIAACSALVAGALVFALSPLQTMVAQRLDSPHSNDIRAFTVSATVAAAGTSPLIGYGNTRNATGNHRTITTGRSGWCPTCGHPPLGSDGQLWYLMITQGFTGAVLYVAFFAGAVRRHWRDRSPIGMAGVLVMILTLLYMFVYDGLFTPLSLYLISFALLWRNSVNDPLLREGA</sequence>
<feature type="transmembrane region" description="Helical" evidence="1">
    <location>
        <begin position="385"/>
        <end position="403"/>
    </location>
</feature>
<keyword evidence="1" id="KW-1133">Transmembrane helix</keyword>
<dbReference type="GO" id="GO:0016874">
    <property type="term" value="F:ligase activity"/>
    <property type="evidence" value="ECO:0007669"/>
    <property type="project" value="UniProtKB-KW"/>
</dbReference>
<keyword evidence="2" id="KW-0436">Ligase</keyword>
<dbReference type="Proteomes" id="UP001596514">
    <property type="component" value="Unassembled WGS sequence"/>
</dbReference>
<keyword evidence="1" id="KW-0472">Membrane</keyword>
<protein>
    <submittedName>
        <fullName evidence="2">O-antigen ligase family protein</fullName>
    </submittedName>
</protein>
<feature type="transmembrane region" description="Helical" evidence="1">
    <location>
        <begin position="261"/>
        <end position="278"/>
    </location>
</feature>
<feature type="transmembrane region" description="Helical" evidence="1">
    <location>
        <begin position="87"/>
        <end position="108"/>
    </location>
</feature>
<reference evidence="3" key="1">
    <citation type="journal article" date="2019" name="Int. J. Syst. Evol. Microbiol.">
        <title>The Global Catalogue of Microorganisms (GCM) 10K type strain sequencing project: providing services to taxonomists for standard genome sequencing and annotation.</title>
        <authorList>
            <consortium name="The Broad Institute Genomics Platform"/>
            <consortium name="The Broad Institute Genome Sequencing Center for Infectious Disease"/>
            <person name="Wu L."/>
            <person name="Ma J."/>
        </authorList>
    </citation>
    <scope>NUCLEOTIDE SEQUENCE [LARGE SCALE GENOMIC DNA]</scope>
    <source>
        <strain evidence="3">JCM 10083</strain>
    </source>
</reference>
<organism evidence="2 3">
    <name type="scientific">Streptosporangium amethystogenes subsp. fukuiense</name>
    <dbReference type="NCBI Taxonomy" id="698418"/>
    <lineage>
        <taxon>Bacteria</taxon>
        <taxon>Bacillati</taxon>
        <taxon>Actinomycetota</taxon>
        <taxon>Actinomycetes</taxon>
        <taxon>Streptosporangiales</taxon>
        <taxon>Streptosporangiaceae</taxon>
        <taxon>Streptosporangium</taxon>
    </lineage>
</organism>